<keyword evidence="1" id="KW-0720">Serine protease</keyword>
<keyword evidence="5" id="KW-1185">Reference proteome</keyword>
<dbReference type="InterPro" id="IPR009003">
    <property type="entry name" value="Peptidase_S1_PA"/>
</dbReference>
<dbReference type="InterPro" id="IPR043504">
    <property type="entry name" value="Peptidase_S1_PA_chymotrypsin"/>
</dbReference>
<keyword evidence="4" id="KW-0645">Protease</keyword>
<name>A0ABT0XFA3_9BACI</name>
<feature type="transmembrane region" description="Helical" evidence="3">
    <location>
        <begin position="39"/>
        <end position="61"/>
    </location>
</feature>
<evidence type="ECO:0000313" key="5">
    <source>
        <dbReference type="Proteomes" id="UP001203665"/>
    </source>
</evidence>
<reference evidence="4" key="1">
    <citation type="submission" date="2022-06" db="EMBL/GenBank/DDBJ databases">
        <title>Alkalicoccobacillus porphyridii sp. nov., isolated from a marine red alga, Porphyridium purpureum and reclassification of Shouchella plakortidis and Shouchella gibsonii as Alkalicoccobacillus plakortidis comb. nov. and Alkalicoccobacillus gibsonii comb. nov.</title>
        <authorList>
            <person name="Kim K.H."/>
            <person name="Lee J.K."/>
            <person name="Han D.M."/>
            <person name="Baek J.H."/>
            <person name="Jeon C.O."/>
        </authorList>
    </citation>
    <scope>NUCLEOTIDE SEQUENCE</scope>
    <source>
        <strain evidence="4">DSM 19153</strain>
    </source>
</reference>
<accession>A0ABT0XFA3</accession>
<keyword evidence="1" id="KW-0378">Hydrolase</keyword>
<dbReference type="Pfam" id="PF13365">
    <property type="entry name" value="Trypsin_2"/>
    <property type="match status" value="1"/>
</dbReference>
<dbReference type="RefSeq" id="WP_251604483.1">
    <property type="nucleotide sequence ID" value="NZ_JAMQJY010000001.1"/>
</dbReference>
<proteinExistence type="predicted"/>
<keyword evidence="3" id="KW-0812">Transmembrane</keyword>
<keyword evidence="3" id="KW-0472">Membrane</keyword>
<dbReference type="Proteomes" id="UP001203665">
    <property type="component" value="Unassembled WGS sequence"/>
</dbReference>
<feature type="region of interest" description="Disordered" evidence="2">
    <location>
        <begin position="1"/>
        <end position="31"/>
    </location>
</feature>
<comment type="caution">
    <text evidence="4">The sequence shown here is derived from an EMBL/GenBank/DDBJ whole genome shotgun (WGS) entry which is preliminary data.</text>
</comment>
<dbReference type="SUPFAM" id="SSF50494">
    <property type="entry name" value="Trypsin-like serine proteases"/>
    <property type="match status" value="1"/>
</dbReference>
<evidence type="ECO:0000256" key="2">
    <source>
        <dbReference type="SAM" id="MobiDB-lite"/>
    </source>
</evidence>
<evidence type="ECO:0000313" key="4">
    <source>
        <dbReference type="EMBL" id="MCM2674571.1"/>
    </source>
</evidence>
<dbReference type="PANTHER" id="PTHR22939">
    <property type="entry name" value="SERINE PROTEASE FAMILY S1C HTRA-RELATED"/>
    <property type="match status" value="1"/>
</dbReference>
<keyword evidence="3" id="KW-1133">Transmembrane helix</keyword>
<evidence type="ECO:0000256" key="1">
    <source>
        <dbReference type="ARBA" id="ARBA00022825"/>
    </source>
</evidence>
<protein>
    <submittedName>
        <fullName evidence="4">Serine protease</fullName>
    </submittedName>
</protein>
<dbReference type="InterPro" id="IPR001940">
    <property type="entry name" value="Peptidase_S1C"/>
</dbReference>
<feature type="compositionally biased region" description="Basic and acidic residues" evidence="2">
    <location>
        <begin position="1"/>
        <end position="14"/>
    </location>
</feature>
<evidence type="ECO:0000256" key="3">
    <source>
        <dbReference type="SAM" id="Phobius"/>
    </source>
</evidence>
<dbReference type="PRINTS" id="PR00834">
    <property type="entry name" value="PROTEASES2C"/>
</dbReference>
<gene>
    <name evidence="4" type="ORF">NDM98_02965</name>
</gene>
<dbReference type="EMBL" id="JAMQJY010000001">
    <property type="protein sequence ID" value="MCM2674571.1"/>
    <property type="molecule type" value="Genomic_DNA"/>
</dbReference>
<organism evidence="4 5">
    <name type="scientific">Alkalicoccobacillus plakortidis</name>
    <dbReference type="NCBI Taxonomy" id="444060"/>
    <lineage>
        <taxon>Bacteria</taxon>
        <taxon>Bacillati</taxon>
        <taxon>Bacillota</taxon>
        <taxon>Bacilli</taxon>
        <taxon>Bacillales</taxon>
        <taxon>Bacillaceae</taxon>
        <taxon>Alkalicoccobacillus</taxon>
    </lineage>
</organism>
<dbReference type="GO" id="GO:0006508">
    <property type="term" value="P:proteolysis"/>
    <property type="evidence" value="ECO:0007669"/>
    <property type="project" value="UniProtKB-KW"/>
</dbReference>
<feature type="compositionally biased region" description="Acidic residues" evidence="2">
    <location>
        <begin position="15"/>
        <end position="28"/>
    </location>
</feature>
<sequence>MMDHDKETDDRREDEIMEGEPEPEDFLTEPDAQRKKPKWWVKFGAVIISLILIGNAGAFLLQHFSQDGRDLMNQSEQLSSQPEIEGYKESVVTIQRDQSRGTGFFYDQDGLILTNHHVAEGHGPLIVTTANGERYQAEIVHEDAEVDLAKIRIDSEGDHPALPLSGAGTDGEQSVYIIGNPLTHNQIAISGEIIDNQQHYDAVRIDASIFQGHSGSPVLSEAGEVVGVVYAKSIPGFRSEEDSVGLAVPIDLVHEFLAESE</sequence>
<dbReference type="GO" id="GO:0008233">
    <property type="term" value="F:peptidase activity"/>
    <property type="evidence" value="ECO:0007669"/>
    <property type="project" value="UniProtKB-KW"/>
</dbReference>
<dbReference type="Gene3D" id="2.40.10.10">
    <property type="entry name" value="Trypsin-like serine proteases"/>
    <property type="match status" value="2"/>
</dbReference>
<dbReference type="PANTHER" id="PTHR22939:SF129">
    <property type="entry name" value="SERINE PROTEASE HTRA2, MITOCHONDRIAL"/>
    <property type="match status" value="1"/>
</dbReference>